<dbReference type="EMBL" id="JAHBAY010000010">
    <property type="protein sequence ID" value="MBT0771769.1"/>
    <property type="molecule type" value="Genomic_DNA"/>
</dbReference>
<comment type="caution">
    <text evidence="2">The sequence shown here is derived from an EMBL/GenBank/DDBJ whole genome shotgun (WGS) entry which is preliminary data.</text>
</comment>
<keyword evidence="3" id="KW-1185">Reference proteome</keyword>
<evidence type="ECO:0000313" key="3">
    <source>
        <dbReference type="Proteomes" id="UP001197247"/>
    </source>
</evidence>
<organism evidence="2 3">
    <name type="scientific">Kineosporia corallincola</name>
    <dbReference type="NCBI Taxonomy" id="2835133"/>
    <lineage>
        <taxon>Bacteria</taxon>
        <taxon>Bacillati</taxon>
        <taxon>Actinomycetota</taxon>
        <taxon>Actinomycetes</taxon>
        <taxon>Kineosporiales</taxon>
        <taxon>Kineosporiaceae</taxon>
        <taxon>Kineosporia</taxon>
    </lineage>
</organism>
<gene>
    <name evidence="2" type="ORF">KIH74_22705</name>
</gene>
<keyword evidence="1" id="KW-1133">Transmembrane helix</keyword>
<dbReference type="Proteomes" id="UP001197247">
    <property type="component" value="Unassembled WGS sequence"/>
</dbReference>
<accession>A0ABS5TKZ0</accession>
<name>A0ABS5TKZ0_9ACTN</name>
<feature type="transmembrane region" description="Helical" evidence="1">
    <location>
        <begin position="53"/>
        <end position="72"/>
    </location>
</feature>
<dbReference type="RefSeq" id="WP_214158140.1">
    <property type="nucleotide sequence ID" value="NZ_JAHBAY010000010.1"/>
</dbReference>
<protein>
    <recommendedName>
        <fullName evidence="4">TrbC/VIRB2 family protein</fullName>
    </recommendedName>
</protein>
<feature type="transmembrane region" description="Helical" evidence="1">
    <location>
        <begin position="29"/>
        <end position="46"/>
    </location>
</feature>
<reference evidence="2 3" key="1">
    <citation type="submission" date="2021-05" db="EMBL/GenBank/DDBJ databases">
        <title>Kineosporia and Streptomyces sp. nov. two new marine actinobacteria isolated from Coral.</title>
        <authorList>
            <person name="Buangrab K."/>
            <person name="Sutthacheep M."/>
            <person name="Yeemin T."/>
            <person name="Harunari E."/>
            <person name="Igarashi Y."/>
            <person name="Kanchanasin P."/>
            <person name="Tanasupawat S."/>
            <person name="Phongsopitanun W."/>
        </authorList>
    </citation>
    <scope>NUCLEOTIDE SEQUENCE [LARGE SCALE GENOMIC DNA]</scope>
    <source>
        <strain evidence="2 3">J2-2</strain>
    </source>
</reference>
<sequence length="82" mass="8043">MNVISSSLAALAAGGGPSTSPLETWIENNVLPLVCIILAIAVAMAFKKGLGAALGVLAVMVVAGAIMSGAALDFGDKLAGLF</sequence>
<proteinExistence type="predicted"/>
<keyword evidence="1" id="KW-0472">Membrane</keyword>
<keyword evidence="1" id="KW-0812">Transmembrane</keyword>
<evidence type="ECO:0008006" key="4">
    <source>
        <dbReference type="Google" id="ProtNLM"/>
    </source>
</evidence>
<evidence type="ECO:0000256" key="1">
    <source>
        <dbReference type="SAM" id="Phobius"/>
    </source>
</evidence>
<evidence type="ECO:0000313" key="2">
    <source>
        <dbReference type="EMBL" id="MBT0771769.1"/>
    </source>
</evidence>